<evidence type="ECO:0000256" key="4">
    <source>
        <dbReference type="SAM" id="Phobius"/>
    </source>
</evidence>
<name>A0A6B9ZLV6_9BACT</name>
<evidence type="ECO:0000259" key="5">
    <source>
        <dbReference type="PROSITE" id="PS01124"/>
    </source>
</evidence>
<keyword evidence="7" id="KW-1185">Reference proteome</keyword>
<proteinExistence type="predicted"/>
<feature type="transmembrane region" description="Helical" evidence="4">
    <location>
        <begin position="6"/>
        <end position="28"/>
    </location>
</feature>
<keyword evidence="3" id="KW-0804">Transcription</keyword>
<reference evidence="6 7" key="1">
    <citation type="submission" date="2020-01" db="EMBL/GenBank/DDBJ databases">
        <title>Complete genome sequence of Chitinophaga sp. H33E-04 isolated from quinoa roots.</title>
        <authorList>
            <person name="Weon H.-Y."/>
            <person name="Lee S.A."/>
        </authorList>
    </citation>
    <scope>NUCLEOTIDE SEQUENCE [LARGE SCALE GENOMIC DNA]</scope>
    <source>
        <strain evidence="6 7">H33E-04</strain>
    </source>
</reference>
<gene>
    <name evidence="6" type="ORF">GWR21_18815</name>
</gene>
<evidence type="ECO:0000256" key="1">
    <source>
        <dbReference type="ARBA" id="ARBA00023015"/>
    </source>
</evidence>
<dbReference type="GO" id="GO:0003700">
    <property type="term" value="F:DNA-binding transcription factor activity"/>
    <property type="evidence" value="ECO:0007669"/>
    <property type="project" value="InterPro"/>
</dbReference>
<dbReference type="SUPFAM" id="SSF46689">
    <property type="entry name" value="Homeodomain-like"/>
    <property type="match status" value="1"/>
</dbReference>
<feature type="domain" description="HTH araC/xylS-type" evidence="5">
    <location>
        <begin position="264"/>
        <end position="372"/>
    </location>
</feature>
<evidence type="ECO:0000256" key="2">
    <source>
        <dbReference type="ARBA" id="ARBA00023125"/>
    </source>
</evidence>
<dbReference type="InterPro" id="IPR018060">
    <property type="entry name" value="HTH_AraC"/>
</dbReference>
<sequence>MHFSGIFGTLMLLGALQGLIMSALLFFAKKRPARDRLLAVLILLIAMACLNLHIAMASWPDAIPLFRFLMNFVPLIIIMPLGPLIYLYVRSSLDPTFTITRSHRPLFYTAIIDIVPQLAAMVFVGGMLAGRLSKNPEPWTIFIDTYNVYSDIPRWLSTTVYVYLSYRYLSVARTDNEKRFHWIKQFLQVFLVFQLIWLIYLVPYVIPRYTDWLLNMVDWYPVYIPLVVLIYYLGIKGYMMTAEETVAIQKAVTSPAPIPPSVIDEVVPLLIKAMEQDKLYLNPELNLSLLAQHVRLPQKTISAVLNQHLQKSFNEFVNEYRISAFKEKIAAAQQEQFTILSLAYESGFNSLPTFQRAFRNNTGMSPREYMNNQNKTA</sequence>
<dbReference type="Pfam" id="PF12833">
    <property type="entry name" value="HTH_18"/>
    <property type="match status" value="1"/>
</dbReference>
<keyword evidence="4" id="KW-1133">Transmembrane helix</keyword>
<dbReference type="Proteomes" id="UP000476411">
    <property type="component" value="Chromosome"/>
</dbReference>
<dbReference type="InterPro" id="IPR009057">
    <property type="entry name" value="Homeodomain-like_sf"/>
</dbReference>
<dbReference type="RefSeq" id="WP_162333242.1">
    <property type="nucleotide sequence ID" value="NZ_CP048113.1"/>
</dbReference>
<feature type="transmembrane region" description="Helical" evidence="4">
    <location>
        <begin position="152"/>
        <end position="169"/>
    </location>
</feature>
<dbReference type="KEGG" id="chih:GWR21_18815"/>
<feature type="transmembrane region" description="Helical" evidence="4">
    <location>
        <begin position="212"/>
        <end position="233"/>
    </location>
</feature>
<dbReference type="EMBL" id="CP048113">
    <property type="protein sequence ID" value="QHS61573.1"/>
    <property type="molecule type" value="Genomic_DNA"/>
</dbReference>
<evidence type="ECO:0000313" key="6">
    <source>
        <dbReference type="EMBL" id="QHS61573.1"/>
    </source>
</evidence>
<dbReference type="PANTHER" id="PTHR43280">
    <property type="entry name" value="ARAC-FAMILY TRANSCRIPTIONAL REGULATOR"/>
    <property type="match status" value="1"/>
</dbReference>
<evidence type="ECO:0000256" key="3">
    <source>
        <dbReference type="ARBA" id="ARBA00023163"/>
    </source>
</evidence>
<keyword evidence="4" id="KW-0812">Transmembrane</keyword>
<accession>A0A6B9ZLV6</accession>
<dbReference type="PROSITE" id="PS01124">
    <property type="entry name" value="HTH_ARAC_FAMILY_2"/>
    <property type="match status" value="1"/>
</dbReference>
<feature type="transmembrane region" description="Helical" evidence="4">
    <location>
        <begin position="110"/>
        <end position="132"/>
    </location>
</feature>
<feature type="transmembrane region" description="Helical" evidence="4">
    <location>
        <begin position="37"/>
        <end position="56"/>
    </location>
</feature>
<feature type="transmembrane region" description="Helical" evidence="4">
    <location>
        <begin position="189"/>
        <end position="206"/>
    </location>
</feature>
<keyword evidence="4" id="KW-0472">Membrane</keyword>
<keyword evidence="1" id="KW-0805">Transcription regulation</keyword>
<feature type="transmembrane region" description="Helical" evidence="4">
    <location>
        <begin position="68"/>
        <end position="89"/>
    </location>
</feature>
<dbReference type="PANTHER" id="PTHR43280:SF29">
    <property type="entry name" value="ARAC-FAMILY TRANSCRIPTIONAL REGULATOR"/>
    <property type="match status" value="1"/>
</dbReference>
<dbReference type="Gene3D" id="1.10.10.60">
    <property type="entry name" value="Homeodomain-like"/>
    <property type="match status" value="1"/>
</dbReference>
<dbReference type="GO" id="GO:0043565">
    <property type="term" value="F:sequence-specific DNA binding"/>
    <property type="evidence" value="ECO:0007669"/>
    <property type="project" value="InterPro"/>
</dbReference>
<evidence type="ECO:0000313" key="7">
    <source>
        <dbReference type="Proteomes" id="UP000476411"/>
    </source>
</evidence>
<dbReference type="SMART" id="SM00342">
    <property type="entry name" value="HTH_ARAC"/>
    <property type="match status" value="1"/>
</dbReference>
<keyword evidence="2" id="KW-0238">DNA-binding</keyword>
<organism evidence="6 7">
    <name type="scientific">Chitinophaga agri</name>
    <dbReference type="NCBI Taxonomy" id="2703787"/>
    <lineage>
        <taxon>Bacteria</taxon>
        <taxon>Pseudomonadati</taxon>
        <taxon>Bacteroidota</taxon>
        <taxon>Chitinophagia</taxon>
        <taxon>Chitinophagales</taxon>
        <taxon>Chitinophagaceae</taxon>
        <taxon>Chitinophaga</taxon>
    </lineage>
</organism>
<dbReference type="AlphaFoldDB" id="A0A6B9ZLV6"/>
<protein>
    <submittedName>
        <fullName evidence="6">AraC family transcriptional regulator</fullName>
    </submittedName>
</protein>